<dbReference type="PANTHER" id="PTHR44743">
    <property type="entry name" value="PUTATIVE, EXPRESSED-RELATED"/>
    <property type="match status" value="1"/>
</dbReference>
<evidence type="ECO:0000313" key="4">
    <source>
        <dbReference type="Proteomes" id="UP000636800"/>
    </source>
</evidence>
<evidence type="ECO:0000313" key="3">
    <source>
        <dbReference type="EMBL" id="KAG0476184.1"/>
    </source>
</evidence>
<dbReference type="PROSITE" id="PS50076">
    <property type="entry name" value="DNAJ_2"/>
    <property type="match status" value="1"/>
</dbReference>
<dbReference type="CDD" id="cd06257">
    <property type="entry name" value="DnaJ"/>
    <property type="match status" value="1"/>
</dbReference>
<organism evidence="3 4">
    <name type="scientific">Vanilla planifolia</name>
    <name type="common">Vanilla</name>
    <dbReference type="NCBI Taxonomy" id="51239"/>
    <lineage>
        <taxon>Eukaryota</taxon>
        <taxon>Viridiplantae</taxon>
        <taxon>Streptophyta</taxon>
        <taxon>Embryophyta</taxon>
        <taxon>Tracheophyta</taxon>
        <taxon>Spermatophyta</taxon>
        <taxon>Magnoliopsida</taxon>
        <taxon>Liliopsida</taxon>
        <taxon>Asparagales</taxon>
        <taxon>Orchidaceae</taxon>
        <taxon>Vanilloideae</taxon>
        <taxon>Vanilleae</taxon>
        <taxon>Vanilla</taxon>
    </lineage>
</organism>
<dbReference type="OrthoDB" id="2530521at2759"/>
<evidence type="ECO:0000259" key="2">
    <source>
        <dbReference type="PROSITE" id="PS50076"/>
    </source>
</evidence>
<dbReference type="InterPro" id="IPR001623">
    <property type="entry name" value="DnaJ_domain"/>
</dbReference>
<dbReference type="PRINTS" id="PR00625">
    <property type="entry name" value="JDOMAIN"/>
</dbReference>
<dbReference type="EMBL" id="JADCNL010000006">
    <property type="protein sequence ID" value="KAG0476184.1"/>
    <property type="molecule type" value="Genomic_DNA"/>
</dbReference>
<dbReference type="SUPFAM" id="SSF46565">
    <property type="entry name" value="Chaperone J-domain"/>
    <property type="match status" value="1"/>
</dbReference>
<dbReference type="Gene3D" id="1.10.287.110">
    <property type="entry name" value="DnaJ domain"/>
    <property type="match status" value="1"/>
</dbReference>
<protein>
    <recommendedName>
        <fullName evidence="2">J domain-containing protein</fullName>
    </recommendedName>
</protein>
<dbReference type="SMART" id="SM00271">
    <property type="entry name" value="DnaJ"/>
    <property type="match status" value="1"/>
</dbReference>
<reference evidence="3 4" key="1">
    <citation type="journal article" date="2020" name="Nat. Food">
        <title>A phased Vanilla planifolia genome enables genetic improvement of flavour and production.</title>
        <authorList>
            <person name="Hasing T."/>
            <person name="Tang H."/>
            <person name="Brym M."/>
            <person name="Khazi F."/>
            <person name="Huang T."/>
            <person name="Chambers A.H."/>
        </authorList>
    </citation>
    <scope>NUCLEOTIDE SEQUENCE [LARGE SCALE GENOMIC DNA]</scope>
    <source>
        <tissue evidence="3">Leaf</tissue>
    </source>
</reference>
<feature type="compositionally biased region" description="Basic residues" evidence="1">
    <location>
        <begin position="187"/>
        <end position="203"/>
    </location>
</feature>
<dbReference type="GO" id="GO:0005783">
    <property type="term" value="C:endoplasmic reticulum"/>
    <property type="evidence" value="ECO:0007669"/>
    <property type="project" value="UniProtKB-ARBA"/>
</dbReference>
<gene>
    <name evidence="3" type="ORF">HPP92_013025</name>
</gene>
<keyword evidence="4" id="KW-1185">Reference proteome</keyword>
<proteinExistence type="predicted"/>
<sequence length="203" mass="22379">MSSCRVKEGDLYAVLGVEKDCSEAELRHAYKKLAMRWHPDRCSASGKSDSVDEAKRMFQSIQEAYSILSDSNKRFLYDVGVYDSDDGENGMGEFLEEMARMMSETNSSVNKQESFDELRQLFDEMFQPDVDLDEQQSAAASAVRKAASSSTDGFSINETDECGGGLGGEKCSSSAGFCFGTNEGRRRSSGGRRKQKGKKTQNA</sequence>
<feature type="region of interest" description="Disordered" evidence="1">
    <location>
        <begin position="179"/>
        <end position="203"/>
    </location>
</feature>
<comment type="caution">
    <text evidence="3">The sequence shown here is derived from an EMBL/GenBank/DDBJ whole genome shotgun (WGS) entry which is preliminary data.</text>
</comment>
<feature type="domain" description="J" evidence="2">
    <location>
        <begin position="10"/>
        <end position="81"/>
    </location>
</feature>
<name>A0A835UUF3_VANPL</name>
<accession>A0A835UUF3</accession>
<dbReference type="AlphaFoldDB" id="A0A835UUF3"/>
<dbReference type="Proteomes" id="UP000636800">
    <property type="component" value="Chromosome 6"/>
</dbReference>
<dbReference type="InterPro" id="IPR036869">
    <property type="entry name" value="J_dom_sf"/>
</dbReference>
<evidence type="ECO:0000256" key="1">
    <source>
        <dbReference type="SAM" id="MobiDB-lite"/>
    </source>
</evidence>
<dbReference type="Pfam" id="PF00226">
    <property type="entry name" value="DnaJ"/>
    <property type="match status" value="1"/>
</dbReference>
<dbReference type="PANTHER" id="PTHR44743:SF5">
    <property type="entry name" value="CHAPERONE DNAJ-DOMAIN SUPERFAMILY PROTEIN"/>
    <property type="match status" value="1"/>
</dbReference>